<proteinExistence type="predicted"/>
<evidence type="ECO:0000313" key="1">
    <source>
        <dbReference type="EMBL" id="SFT82386.1"/>
    </source>
</evidence>
<reference evidence="2" key="1">
    <citation type="submission" date="2016-10" db="EMBL/GenBank/DDBJ databases">
        <authorList>
            <person name="Varghese N."/>
            <person name="Submissions S."/>
        </authorList>
    </citation>
    <scope>NUCLEOTIDE SEQUENCE [LARGE SCALE GENOMIC DNA]</scope>
    <source>
        <strain evidence="2">DSM 17465</strain>
    </source>
</reference>
<accession>A0A1I7B5C7</accession>
<dbReference type="RefSeq" id="WP_054783072.1">
    <property type="nucleotide sequence ID" value="NZ_FPBD01000003.1"/>
</dbReference>
<organism evidence="1 2">
    <name type="scientific">Pseudovibrio denitrificans</name>
    <dbReference type="NCBI Taxonomy" id="258256"/>
    <lineage>
        <taxon>Bacteria</taxon>
        <taxon>Pseudomonadati</taxon>
        <taxon>Pseudomonadota</taxon>
        <taxon>Alphaproteobacteria</taxon>
        <taxon>Hyphomicrobiales</taxon>
        <taxon>Stappiaceae</taxon>
        <taxon>Pseudovibrio</taxon>
    </lineage>
</organism>
<dbReference type="AlphaFoldDB" id="A0A1I7B5C7"/>
<evidence type="ECO:0000313" key="2">
    <source>
        <dbReference type="Proteomes" id="UP000183371"/>
    </source>
</evidence>
<protein>
    <recommendedName>
        <fullName evidence="3">MazG nucleotide pyrophosphohydrolase domain-containing protein</fullName>
    </recommendedName>
</protein>
<evidence type="ECO:0008006" key="3">
    <source>
        <dbReference type="Google" id="ProtNLM"/>
    </source>
</evidence>
<gene>
    <name evidence="1" type="ORF">SAMN05444141_103651</name>
</gene>
<name>A0A1I7B5C7_9HYPH</name>
<dbReference type="EMBL" id="FPBD01000003">
    <property type="protein sequence ID" value="SFT82386.1"/>
    <property type="molecule type" value="Genomic_DNA"/>
</dbReference>
<keyword evidence="2" id="KW-1185">Reference proteome</keyword>
<dbReference type="Proteomes" id="UP000183371">
    <property type="component" value="Unassembled WGS sequence"/>
</dbReference>
<sequence>MSKTESFQERVAPWLLECFGKEIATDKTERNHRFLEEALELVQSAGCTASEAHQLVDFVFNREAGELKQEAGGVMVTLAALCLAHHIDMHDCGEVELDEIWTKVDAIRAKQAEKPKYAPLP</sequence>